<feature type="region of interest" description="Disordered" evidence="1">
    <location>
        <begin position="38"/>
        <end position="120"/>
    </location>
</feature>
<evidence type="ECO:0000256" key="1">
    <source>
        <dbReference type="SAM" id="MobiDB-lite"/>
    </source>
</evidence>
<organism evidence="2 3">
    <name type="scientific">Aldrovandia affinis</name>
    <dbReference type="NCBI Taxonomy" id="143900"/>
    <lineage>
        <taxon>Eukaryota</taxon>
        <taxon>Metazoa</taxon>
        <taxon>Chordata</taxon>
        <taxon>Craniata</taxon>
        <taxon>Vertebrata</taxon>
        <taxon>Euteleostomi</taxon>
        <taxon>Actinopterygii</taxon>
        <taxon>Neopterygii</taxon>
        <taxon>Teleostei</taxon>
        <taxon>Notacanthiformes</taxon>
        <taxon>Halosauridae</taxon>
        <taxon>Aldrovandia</taxon>
    </lineage>
</organism>
<gene>
    <name evidence="2" type="ORF">AAFF_G00063210</name>
</gene>
<protein>
    <submittedName>
        <fullName evidence="2">Uncharacterized protein</fullName>
    </submittedName>
</protein>
<reference evidence="2" key="1">
    <citation type="journal article" date="2023" name="Science">
        <title>Genome structures resolve the early diversification of teleost fishes.</title>
        <authorList>
            <person name="Parey E."/>
            <person name="Louis A."/>
            <person name="Montfort J."/>
            <person name="Bouchez O."/>
            <person name="Roques C."/>
            <person name="Iampietro C."/>
            <person name="Lluch J."/>
            <person name="Castinel A."/>
            <person name="Donnadieu C."/>
            <person name="Desvignes T."/>
            <person name="Floi Bucao C."/>
            <person name="Jouanno E."/>
            <person name="Wen M."/>
            <person name="Mejri S."/>
            <person name="Dirks R."/>
            <person name="Jansen H."/>
            <person name="Henkel C."/>
            <person name="Chen W.J."/>
            <person name="Zahm M."/>
            <person name="Cabau C."/>
            <person name="Klopp C."/>
            <person name="Thompson A.W."/>
            <person name="Robinson-Rechavi M."/>
            <person name="Braasch I."/>
            <person name="Lecointre G."/>
            <person name="Bobe J."/>
            <person name="Postlethwait J.H."/>
            <person name="Berthelot C."/>
            <person name="Roest Crollius H."/>
            <person name="Guiguen Y."/>
        </authorList>
    </citation>
    <scope>NUCLEOTIDE SEQUENCE</scope>
    <source>
        <strain evidence="2">NC1722</strain>
    </source>
</reference>
<name>A0AAD7RZJ5_9TELE</name>
<evidence type="ECO:0000313" key="2">
    <source>
        <dbReference type="EMBL" id="KAJ8393249.1"/>
    </source>
</evidence>
<evidence type="ECO:0000313" key="3">
    <source>
        <dbReference type="Proteomes" id="UP001221898"/>
    </source>
</evidence>
<comment type="caution">
    <text evidence="2">The sequence shown here is derived from an EMBL/GenBank/DDBJ whole genome shotgun (WGS) entry which is preliminary data.</text>
</comment>
<feature type="compositionally biased region" description="Basic and acidic residues" evidence="1">
    <location>
        <begin position="87"/>
        <end position="98"/>
    </location>
</feature>
<accession>A0AAD7RZJ5</accession>
<dbReference type="AlphaFoldDB" id="A0AAD7RZJ5"/>
<sequence>MRVQIQSEEEQRRQHAHTMEIQIQNTELLPAELKERNTLSPKGQHHPLTRLCGFQDVDPQASTDSLSEGKSSAAAAMAEEEAGYVTAREDEGTPHSEEGADLGEMFALNPEAEVNPMTGP</sequence>
<feature type="compositionally biased region" description="Polar residues" evidence="1">
    <location>
        <begin position="60"/>
        <end position="70"/>
    </location>
</feature>
<dbReference type="Proteomes" id="UP001221898">
    <property type="component" value="Unassembled WGS sequence"/>
</dbReference>
<keyword evidence="3" id="KW-1185">Reference proteome</keyword>
<proteinExistence type="predicted"/>
<dbReference type="EMBL" id="JAINUG010000139">
    <property type="protein sequence ID" value="KAJ8393249.1"/>
    <property type="molecule type" value="Genomic_DNA"/>
</dbReference>